<keyword evidence="4" id="KW-1185">Reference proteome</keyword>
<proteinExistence type="predicted"/>
<organism evidence="3 4">
    <name type="scientific">Dethiosulfatibacter aminovorans DSM 17477</name>
    <dbReference type="NCBI Taxonomy" id="1121476"/>
    <lineage>
        <taxon>Bacteria</taxon>
        <taxon>Bacillati</taxon>
        <taxon>Bacillota</taxon>
        <taxon>Tissierellia</taxon>
        <taxon>Dethiosulfatibacter</taxon>
    </lineage>
</organism>
<protein>
    <submittedName>
        <fullName evidence="3">Glycosyl hydrolases family 18</fullName>
    </submittedName>
</protein>
<dbReference type="Gene3D" id="3.10.50.10">
    <property type="match status" value="1"/>
</dbReference>
<keyword evidence="1" id="KW-0812">Transmembrane</keyword>
<dbReference type="GO" id="GO:0016787">
    <property type="term" value="F:hydrolase activity"/>
    <property type="evidence" value="ECO:0007669"/>
    <property type="project" value="UniProtKB-KW"/>
</dbReference>
<dbReference type="InterPro" id="IPR001223">
    <property type="entry name" value="Glyco_hydro18_cat"/>
</dbReference>
<dbReference type="InterPro" id="IPR029070">
    <property type="entry name" value="Chitinase_insertion_sf"/>
</dbReference>
<keyword evidence="3" id="KW-0378">Hydrolase</keyword>
<keyword evidence="1" id="KW-0472">Membrane</keyword>
<dbReference type="STRING" id="1121476.SAMN02745751_01842"/>
<dbReference type="GO" id="GO:0005975">
    <property type="term" value="P:carbohydrate metabolic process"/>
    <property type="evidence" value="ECO:0007669"/>
    <property type="project" value="InterPro"/>
</dbReference>
<feature type="transmembrane region" description="Helical" evidence="1">
    <location>
        <begin position="21"/>
        <end position="40"/>
    </location>
</feature>
<dbReference type="Pfam" id="PF00704">
    <property type="entry name" value="Glyco_hydro_18"/>
    <property type="match status" value="1"/>
</dbReference>
<sequence>MKDSIEIKDIKNMKNIKCMREMLIASVVALCLFLIIISALNNKTSDKKFSGVYLNGNLIGDSSSLIQESGNTFIEVEMLKENDLLDLFCSEDENLILIYYDLKAYTVDLTRNENAVWRSVDSKIFLNFSYIEDKMNGQYRMSLYEELLFIEDDYSEITNERNIIFYGEPGIGSEKISNVEKGSELTRYEITEDWSFVRLGDKLGYVRNDYLKSVKSYSGIILLENKSTKNIVLAWDFFTREPSGFEEEEIYPGMNVVCPTWHHLEEDTREFSNWYMKEYIDYYNENKIEVWGTFSNSFDPDLTSDVLKDRYARSDIVGKIVDMAVGNDYRGVNIDFENIYLKDREKLAAFFRELYMRLKKENILMSVDVSVISSSENWSLFYDRKTIGRYSDYVVLMAYDERTLPNHGIGSIASLPWVEKGISGLLDYVQGEKIILGLPFYTRLWETIETEKGAVYDVTTLRLTSADVFVKDNDFEFEYDEESGQNYGEKTVDNVYYQIWVEDEVSLRKRLELVEKYNLNGVGVWSLNYSKNSMWKLIANFFENL</sequence>
<reference evidence="3 4" key="1">
    <citation type="submission" date="2016-11" db="EMBL/GenBank/DDBJ databases">
        <authorList>
            <person name="Jaros S."/>
            <person name="Januszkiewicz K."/>
            <person name="Wedrychowicz H."/>
        </authorList>
    </citation>
    <scope>NUCLEOTIDE SEQUENCE [LARGE SCALE GENOMIC DNA]</scope>
    <source>
        <strain evidence="3 4">DSM 17477</strain>
    </source>
</reference>
<name>A0A1M6GY70_9FIRM</name>
<dbReference type="PANTHER" id="PTHR46066">
    <property type="entry name" value="CHITINASE DOMAIN-CONTAINING PROTEIN 1 FAMILY MEMBER"/>
    <property type="match status" value="1"/>
</dbReference>
<evidence type="ECO:0000259" key="2">
    <source>
        <dbReference type="PROSITE" id="PS51910"/>
    </source>
</evidence>
<keyword evidence="1" id="KW-1133">Transmembrane helix</keyword>
<dbReference type="SMART" id="SM00636">
    <property type="entry name" value="Glyco_18"/>
    <property type="match status" value="1"/>
</dbReference>
<dbReference type="GO" id="GO:0008061">
    <property type="term" value="F:chitin binding"/>
    <property type="evidence" value="ECO:0007669"/>
    <property type="project" value="InterPro"/>
</dbReference>
<dbReference type="Gene3D" id="3.20.20.80">
    <property type="entry name" value="Glycosidases"/>
    <property type="match status" value="1"/>
</dbReference>
<dbReference type="AlphaFoldDB" id="A0A1M6GY70"/>
<dbReference type="InterPro" id="IPR017853">
    <property type="entry name" value="GH"/>
</dbReference>
<dbReference type="EMBL" id="FQZL01000012">
    <property type="protein sequence ID" value="SHJ14864.1"/>
    <property type="molecule type" value="Genomic_DNA"/>
</dbReference>
<dbReference type="PANTHER" id="PTHR46066:SF2">
    <property type="entry name" value="CHITINASE DOMAIN-CONTAINING PROTEIN 1"/>
    <property type="match status" value="1"/>
</dbReference>
<dbReference type="InterPro" id="IPR011583">
    <property type="entry name" value="Chitinase_II/V-like_cat"/>
</dbReference>
<dbReference type="Gene3D" id="2.30.30.40">
    <property type="entry name" value="SH3 Domains"/>
    <property type="match status" value="1"/>
</dbReference>
<accession>A0A1M6GY70</accession>
<evidence type="ECO:0000313" key="4">
    <source>
        <dbReference type="Proteomes" id="UP000184052"/>
    </source>
</evidence>
<feature type="domain" description="GH18" evidence="2">
    <location>
        <begin position="200"/>
        <end position="545"/>
    </location>
</feature>
<dbReference type="OrthoDB" id="9775889at2"/>
<dbReference type="PROSITE" id="PS51910">
    <property type="entry name" value="GH18_2"/>
    <property type="match status" value="1"/>
</dbReference>
<evidence type="ECO:0000313" key="3">
    <source>
        <dbReference type="EMBL" id="SHJ14864.1"/>
    </source>
</evidence>
<dbReference type="SUPFAM" id="SSF51445">
    <property type="entry name" value="(Trans)glycosidases"/>
    <property type="match status" value="1"/>
</dbReference>
<evidence type="ECO:0000256" key="1">
    <source>
        <dbReference type="SAM" id="Phobius"/>
    </source>
</evidence>
<dbReference type="Proteomes" id="UP000184052">
    <property type="component" value="Unassembled WGS sequence"/>
</dbReference>
<gene>
    <name evidence="3" type="ORF">SAMN02745751_01842</name>
</gene>